<dbReference type="AlphaFoldDB" id="A0A4U8TCK2"/>
<dbReference type="EMBL" id="JRPR02000001">
    <property type="protein sequence ID" value="TLD97675.1"/>
    <property type="molecule type" value="Genomic_DNA"/>
</dbReference>
<proteinExistence type="predicted"/>
<reference evidence="2 3" key="1">
    <citation type="journal article" date="2014" name="Genome Announc.">
        <title>Draft genome sequences of eight enterohepatic helicobacter species isolated from both laboratory and wild rodents.</title>
        <authorList>
            <person name="Sheh A."/>
            <person name="Shen Z."/>
            <person name="Fox J.G."/>
        </authorList>
    </citation>
    <scope>NUCLEOTIDE SEQUENCE [LARGE SCALE GENOMIC DNA]</scope>
    <source>
        <strain evidence="2 3">MIT 09-6949</strain>
    </source>
</reference>
<evidence type="ECO:0000313" key="3">
    <source>
        <dbReference type="Proteomes" id="UP000029733"/>
    </source>
</evidence>
<gene>
    <name evidence="2" type="ORF">LS71_002740</name>
</gene>
<protein>
    <recommendedName>
        <fullName evidence="4">Lipoprotein</fullName>
    </recommendedName>
</protein>
<feature type="signal peptide" evidence="1">
    <location>
        <begin position="1"/>
        <end position="22"/>
    </location>
</feature>
<dbReference type="STRING" id="1677920.LS71_05465"/>
<organism evidence="2 3">
    <name type="scientific">Helicobacter jaachi</name>
    <dbReference type="NCBI Taxonomy" id="1677920"/>
    <lineage>
        <taxon>Bacteria</taxon>
        <taxon>Pseudomonadati</taxon>
        <taxon>Campylobacterota</taxon>
        <taxon>Epsilonproteobacteria</taxon>
        <taxon>Campylobacterales</taxon>
        <taxon>Helicobacteraceae</taxon>
        <taxon>Helicobacter</taxon>
    </lineage>
</organism>
<evidence type="ECO:0000313" key="2">
    <source>
        <dbReference type="EMBL" id="TLD97675.1"/>
    </source>
</evidence>
<evidence type="ECO:0008006" key="4">
    <source>
        <dbReference type="Google" id="ProtNLM"/>
    </source>
</evidence>
<dbReference type="RefSeq" id="WP_034354776.1">
    <property type="nucleotide sequence ID" value="NZ_JRPR02000001.1"/>
</dbReference>
<accession>A0A4U8TCK2</accession>
<dbReference type="OrthoDB" id="5328711at2"/>
<dbReference type="Proteomes" id="UP000029733">
    <property type="component" value="Unassembled WGS sequence"/>
</dbReference>
<name>A0A4U8TCK2_9HELI</name>
<sequence length="75" mass="8325">MRVSFVCILCILSLALSGCSRSVVYKEVYLPTNCDVKARVKPVNKGSSALFLKEILIYTQGLEQDLAYCKGEYGK</sequence>
<evidence type="ECO:0000256" key="1">
    <source>
        <dbReference type="SAM" id="SignalP"/>
    </source>
</evidence>
<keyword evidence="3" id="KW-1185">Reference proteome</keyword>
<comment type="caution">
    <text evidence="2">The sequence shown here is derived from an EMBL/GenBank/DDBJ whole genome shotgun (WGS) entry which is preliminary data.</text>
</comment>
<feature type="chain" id="PRO_5020650617" description="Lipoprotein" evidence="1">
    <location>
        <begin position="23"/>
        <end position="75"/>
    </location>
</feature>
<dbReference type="PROSITE" id="PS51257">
    <property type="entry name" value="PROKAR_LIPOPROTEIN"/>
    <property type="match status" value="1"/>
</dbReference>
<keyword evidence="1" id="KW-0732">Signal</keyword>